<dbReference type="eggNOG" id="KOG0795">
    <property type="taxonomic scope" value="Eukaryota"/>
</dbReference>
<dbReference type="Gramene" id="ESW08938">
    <property type="protein sequence ID" value="ESW08938"/>
    <property type="gene ID" value="PHAVU_009G087200g"/>
</dbReference>
<dbReference type="EMBL" id="CM002296">
    <property type="protein sequence ID" value="ESW08937.1"/>
    <property type="molecule type" value="Genomic_DNA"/>
</dbReference>
<dbReference type="NCBIfam" id="TIGR01802">
    <property type="entry name" value="CM_pl-yst"/>
    <property type="match status" value="1"/>
</dbReference>
<reference evidence="13" key="2">
    <citation type="journal article" date="2014" name="Nat. Genet.">
        <title>A reference genome for common bean and genome-wide analysis of dual domestications.</title>
        <authorList>
            <person name="Schmutz J."/>
            <person name="McClean P.E."/>
            <person name="Mamidi S."/>
            <person name="Wu G.A."/>
            <person name="Cannon S.B."/>
            <person name="Grimwood J."/>
            <person name="Jenkins J."/>
            <person name="Shu S."/>
            <person name="Song Q."/>
            <person name="Chavarro C."/>
            <person name="Torres-Torres M."/>
            <person name="Geffroy V."/>
            <person name="Moghaddam S.M."/>
            <person name="Gao D."/>
            <person name="Abernathy B."/>
            <person name="Barry K."/>
            <person name="Blair M."/>
            <person name="Brick M.A."/>
            <person name="Chovatia M."/>
            <person name="Gepts P."/>
            <person name="Goodstein D.M."/>
            <person name="Gonzales M."/>
            <person name="Hellsten U."/>
            <person name="Hyten D.L."/>
            <person name="Jia G."/>
            <person name="Kelly J.D."/>
            <person name="Kudrna D."/>
            <person name="Lee R."/>
            <person name="Richard M.M."/>
            <person name="Miklas P.N."/>
            <person name="Osorno J.M."/>
            <person name="Rodrigues J."/>
            <person name="Thareau V."/>
            <person name="Urrea C.A."/>
            <person name="Wang M."/>
            <person name="Yu Y."/>
            <person name="Zhang M."/>
            <person name="Wing R.A."/>
            <person name="Cregan P.B."/>
            <person name="Rokhsar D.S."/>
            <person name="Jackson S.A."/>
        </authorList>
    </citation>
    <scope>NUCLEOTIDE SEQUENCE [LARGE SCALE GENOMIC DNA]</scope>
    <source>
        <strain evidence="13">cv. G19833</strain>
    </source>
</reference>
<evidence type="ECO:0000256" key="2">
    <source>
        <dbReference type="ARBA" id="ARBA00004496"/>
    </source>
</evidence>
<proteinExistence type="predicted"/>
<dbReference type="PROSITE" id="PS51169">
    <property type="entry name" value="CHORISMATE_MUT_3"/>
    <property type="match status" value="1"/>
</dbReference>
<evidence type="ECO:0000259" key="11">
    <source>
        <dbReference type="Pfam" id="PF01817"/>
    </source>
</evidence>
<evidence type="ECO:0000256" key="1">
    <source>
        <dbReference type="ARBA" id="ARBA00000824"/>
    </source>
</evidence>
<dbReference type="SMR" id="V7ATF7"/>
<evidence type="ECO:0000256" key="6">
    <source>
        <dbReference type="ARBA" id="ARBA00022605"/>
    </source>
</evidence>
<dbReference type="InterPro" id="IPR036263">
    <property type="entry name" value="Chorismate_II_sf"/>
</dbReference>
<dbReference type="UniPathway" id="UPA00120">
    <property type="reaction ID" value="UER00203"/>
</dbReference>
<dbReference type="PANTHER" id="PTHR21145:SF12">
    <property type="entry name" value="CHORISMATE MUTASE"/>
    <property type="match status" value="1"/>
</dbReference>
<dbReference type="EMBL" id="CM002296">
    <property type="protein sequence ID" value="ESW08939.1"/>
    <property type="molecule type" value="Genomic_DNA"/>
</dbReference>
<keyword evidence="13" id="KW-1185">Reference proteome</keyword>
<evidence type="ECO:0000256" key="5">
    <source>
        <dbReference type="ARBA" id="ARBA00022490"/>
    </source>
</evidence>
<evidence type="ECO:0000313" key="12">
    <source>
        <dbReference type="EMBL" id="ESW08937.1"/>
    </source>
</evidence>
<comment type="pathway">
    <text evidence="3">Metabolic intermediate biosynthesis; prephenate biosynthesis; prephenate from chorismate: step 1/1.</text>
</comment>
<comment type="catalytic activity">
    <reaction evidence="1 9">
        <text>chorismate = prephenate</text>
        <dbReference type="Rhea" id="RHEA:13897"/>
        <dbReference type="ChEBI" id="CHEBI:29748"/>
        <dbReference type="ChEBI" id="CHEBI:29934"/>
        <dbReference type="EC" id="5.4.99.5"/>
    </reaction>
</comment>
<dbReference type="GO" id="GO:0008652">
    <property type="term" value="P:amino acid biosynthetic process"/>
    <property type="evidence" value="ECO:0007669"/>
    <property type="project" value="UniProtKB-KW"/>
</dbReference>
<dbReference type="PANTHER" id="PTHR21145">
    <property type="entry name" value="CHORISMATE MUTASE"/>
    <property type="match status" value="1"/>
</dbReference>
<organism evidence="12 13">
    <name type="scientific">Phaseolus vulgaris</name>
    <name type="common">Kidney bean</name>
    <name type="synonym">French bean</name>
    <dbReference type="NCBI Taxonomy" id="3885"/>
    <lineage>
        <taxon>Eukaryota</taxon>
        <taxon>Viridiplantae</taxon>
        <taxon>Streptophyta</taxon>
        <taxon>Embryophyta</taxon>
        <taxon>Tracheophyta</taxon>
        <taxon>Spermatophyta</taxon>
        <taxon>Magnoliopsida</taxon>
        <taxon>eudicotyledons</taxon>
        <taxon>Gunneridae</taxon>
        <taxon>Pentapetalae</taxon>
        <taxon>rosids</taxon>
        <taxon>fabids</taxon>
        <taxon>Fabales</taxon>
        <taxon>Fabaceae</taxon>
        <taxon>Papilionoideae</taxon>
        <taxon>50 kb inversion clade</taxon>
        <taxon>NPAAA clade</taxon>
        <taxon>indigoferoid/millettioid clade</taxon>
        <taxon>Phaseoleae</taxon>
        <taxon>Phaseolus</taxon>
    </lineage>
</organism>
<dbReference type="InterPro" id="IPR037039">
    <property type="entry name" value="CM_AroQ_sf_eucaryotic"/>
</dbReference>
<dbReference type="OrthoDB" id="191918at2759"/>
<evidence type="ECO:0000256" key="3">
    <source>
        <dbReference type="ARBA" id="ARBA00004817"/>
    </source>
</evidence>
<accession>V7ATF7</accession>
<sequence length="265" mass="30013">MMLRFLVSLLVLASCKIAKAETTVASARASLVRQEDTIIFALIERSRFPLNSPTYNQNYTSVQDSILDFVVHNTEAVQSKAGRYTNPEEIPFSTKSLPPSVVPHCPFSQFLHPAAASININKDIWKLYFSDLLPLFVASDDDGNYAQTAAADLTLLQAISRRIHYGKFVAEAKFRENPKAFEPSIRAKDRETLLKLLTLKKVEEMVVKRVEKKAMVLGQDVNIDNDIKKGGKYKVDPSIASMLYQKWLIPLTKNVELEYLLKRFE</sequence>
<gene>
    <name evidence="12" type="ORF">PHAVU_009G087200g</name>
</gene>
<evidence type="ECO:0000256" key="9">
    <source>
        <dbReference type="PIRNR" id="PIRNR017318"/>
    </source>
</evidence>
<evidence type="ECO:0000256" key="8">
    <source>
        <dbReference type="ARBA" id="ARBA00023235"/>
    </source>
</evidence>
<reference evidence="12" key="1">
    <citation type="submission" date="2013-04" db="EMBL/GenBank/DDBJ databases">
        <authorList>
            <person name="Schmutz J."/>
            <person name="McClean P."/>
            <person name="Shu S."/>
            <person name="Cregan P."/>
            <person name="Rokhsar D."/>
            <person name="Jackson S."/>
        </authorList>
    </citation>
    <scope>NUCLEOTIDE SEQUENCE</scope>
</reference>
<evidence type="ECO:0000256" key="7">
    <source>
        <dbReference type="ARBA" id="ARBA00023141"/>
    </source>
</evidence>
<dbReference type="Pfam" id="PF01817">
    <property type="entry name" value="CM_2"/>
    <property type="match status" value="1"/>
</dbReference>
<dbReference type="PROSITE" id="PS51257">
    <property type="entry name" value="PROKAR_LIPOPROTEIN"/>
    <property type="match status" value="1"/>
</dbReference>
<dbReference type="PIRSF" id="PIRSF017318">
    <property type="entry name" value="Chor_mut_AroQ_eu"/>
    <property type="match status" value="1"/>
</dbReference>
<evidence type="ECO:0000256" key="10">
    <source>
        <dbReference type="SAM" id="SignalP"/>
    </source>
</evidence>
<keyword evidence="10" id="KW-0732">Signal</keyword>
<dbReference type="EMBL" id="CM002296">
    <property type="protein sequence ID" value="ESW08938.1"/>
    <property type="molecule type" value="Genomic_DNA"/>
</dbReference>
<feature type="chain" id="PRO_5007732270" description="Chorismate mutase" evidence="10">
    <location>
        <begin position="21"/>
        <end position="265"/>
    </location>
</feature>
<dbReference type="Gene3D" id="1.10.590.10">
    <property type="entry name" value="Chorismate mutase, AroQ class superfamily, eukaryotic"/>
    <property type="match status" value="1"/>
</dbReference>
<protein>
    <recommendedName>
        <fullName evidence="4 9">Chorismate mutase</fullName>
        <ecNumber evidence="4 9">5.4.99.5</ecNumber>
    </recommendedName>
</protein>
<dbReference type="STRING" id="3885.V7ATF7"/>
<dbReference type="GO" id="GO:0005737">
    <property type="term" value="C:cytoplasm"/>
    <property type="evidence" value="ECO:0007669"/>
    <property type="project" value="UniProtKB-SubCell"/>
</dbReference>
<feature type="signal peptide" evidence="10">
    <location>
        <begin position="1"/>
        <end position="20"/>
    </location>
</feature>
<keyword evidence="8 9" id="KW-0413">Isomerase</keyword>
<dbReference type="EC" id="5.4.99.5" evidence="4 9"/>
<dbReference type="GO" id="GO:0009073">
    <property type="term" value="P:aromatic amino acid family biosynthetic process"/>
    <property type="evidence" value="ECO:0007669"/>
    <property type="project" value="UniProtKB-UniRule"/>
</dbReference>
<dbReference type="SUPFAM" id="SSF48600">
    <property type="entry name" value="Chorismate mutase II"/>
    <property type="match status" value="1"/>
</dbReference>
<keyword evidence="7 9" id="KW-0057">Aromatic amino acid biosynthesis</keyword>
<dbReference type="GO" id="GO:0004106">
    <property type="term" value="F:chorismate mutase activity"/>
    <property type="evidence" value="ECO:0007669"/>
    <property type="project" value="UniProtKB-UniRule"/>
</dbReference>
<name>V7ATF7_PHAVU</name>
<dbReference type="AlphaFoldDB" id="V7ATF7"/>
<dbReference type="InterPro" id="IPR008238">
    <property type="entry name" value="Chorismate_mutase_AroQ_euk"/>
</dbReference>
<dbReference type="Gramene" id="ESW08939">
    <property type="protein sequence ID" value="ESW08939"/>
    <property type="gene ID" value="PHAVU_009G087200g"/>
</dbReference>
<keyword evidence="5" id="KW-0963">Cytoplasm</keyword>
<dbReference type="InterPro" id="IPR002701">
    <property type="entry name" value="CM_II_prokaryot"/>
</dbReference>
<dbReference type="Gramene" id="ESW08937">
    <property type="protein sequence ID" value="ESW08937"/>
    <property type="gene ID" value="PHAVU_009G087200g"/>
</dbReference>
<evidence type="ECO:0000313" key="13">
    <source>
        <dbReference type="Proteomes" id="UP000000226"/>
    </source>
</evidence>
<comment type="subcellular location">
    <subcellularLocation>
        <location evidence="2">Cytoplasm</location>
    </subcellularLocation>
</comment>
<keyword evidence="6 9" id="KW-0028">Amino-acid biosynthesis</keyword>
<dbReference type="GO" id="GO:0046417">
    <property type="term" value="P:chorismate metabolic process"/>
    <property type="evidence" value="ECO:0007669"/>
    <property type="project" value="InterPro"/>
</dbReference>
<dbReference type="OMA" id="ADCIVEF"/>
<feature type="domain" description="Chorismate mutase" evidence="11">
    <location>
        <begin position="145"/>
        <end position="256"/>
    </location>
</feature>
<evidence type="ECO:0000256" key="4">
    <source>
        <dbReference type="ARBA" id="ARBA00012404"/>
    </source>
</evidence>
<dbReference type="Proteomes" id="UP000000226">
    <property type="component" value="Chromosome 9"/>
</dbReference>